<keyword evidence="3" id="KW-0547">Nucleotide-binding</keyword>
<feature type="compositionally biased region" description="Basic and acidic residues" evidence="5">
    <location>
        <begin position="1"/>
        <end position="10"/>
    </location>
</feature>
<comment type="caution">
    <text evidence="9">The sequence shown here is derived from an EMBL/GenBank/DDBJ whole genome shotgun (WGS) entry which is preliminary data.</text>
</comment>
<feature type="transmembrane region" description="Helical" evidence="6">
    <location>
        <begin position="272"/>
        <end position="294"/>
    </location>
</feature>
<dbReference type="InterPro" id="IPR000873">
    <property type="entry name" value="AMP-dep_synth/lig_dom"/>
</dbReference>
<dbReference type="InterPro" id="IPR025110">
    <property type="entry name" value="AMP-bd_C"/>
</dbReference>
<protein>
    <recommendedName>
        <fullName evidence="11">4-coumarate--CoA ligase</fullName>
    </recommendedName>
</protein>
<keyword evidence="4" id="KW-0067">ATP-binding</keyword>
<name>A0A8T1Q3T7_CARIL</name>
<gene>
    <name evidence="9" type="ORF">CIPAW_07G165700</name>
</gene>
<dbReference type="GO" id="GO:0005777">
    <property type="term" value="C:peroxisome"/>
    <property type="evidence" value="ECO:0007669"/>
    <property type="project" value="TreeGrafter"/>
</dbReference>
<evidence type="ECO:0000256" key="3">
    <source>
        <dbReference type="ARBA" id="ARBA00022741"/>
    </source>
</evidence>
<keyword evidence="10" id="KW-1185">Reference proteome</keyword>
<dbReference type="PROSITE" id="PS00455">
    <property type="entry name" value="AMP_BINDING"/>
    <property type="match status" value="1"/>
</dbReference>
<evidence type="ECO:0000256" key="1">
    <source>
        <dbReference type="ARBA" id="ARBA00006432"/>
    </source>
</evidence>
<dbReference type="Pfam" id="PF00501">
    <property type="entry name" value="AMP-binding"/>
    <property type="match status" value="1"/>
</dbReference>
<dbReference type="CDD" id="cd05904">
    <property type="entry name" value="4CL"/>
    <property type="match status" value="1"/>
</dbReference>
<evidence type="ECO:0000256" key="4">
    <source>
        <dbReference type="ARBA" id="ARBA00022840"/>
    </source>
</evidence>
<evidence type="ECO:0000256" key="5">
    <source>
        <dbReference type="SAM" id="MobiDB-lite"/>
    </source>
</evidence>
<proteinExistence type="inferred from homology"/>
<reference evidence="9" key="1">
    <citation type="submission" date="2020-12" db="EMBL/GenBank/DDBJ databases">
        <title>WGS assembly of Carya illinoinensis cv. Pawnee.</title>
        <authorList>
            <person name="Platts A."/>
            <person name="Shu S."/>
            <person name="Wright S."/>
            <person name="Barry K."/>
            <person name="Edger P."/>
            <person name="Pires J.C."/>
            <person name="Schmutz J."/>
        </authorList>
    </citation>
    <scope>NUCLEOTIDE SEQUENCE</scope>
    <source>
        <tissue evidence="9">Leaf</tissue>
    </source>
</reference>
<dbReference type="EMBL" id="CM031815">
    <property type="protein sequence ID" value="KAG6648727.1"/>
    <property type="molecule type" value="Genomic_DNA"/>
</dbReference>
<dbReference type="PANTHER" id="PTHR24096">
    <property type="entry name" value="LONG-CHAIN-FATTY-ACID--COA LIGASE"/>
    <property type="match status" value="1"/>
</dbReference>
<dbReference type="Proteomes" id="UP000811609">
    <property type="component" value="Chromosome 7"/>
</dbReference>
<evidence type="ECO:0000313" key="9">
    <source>
        <dbReference type="EMBL" id="KAG6648727.1"/>
    </source>
</evidence>
<dbReference type="FunFam" id="3.40.50.12780:FF:000003">
    <property type="entry name" value="Long-chain-fatty-acid--CoA ligase FadD"/>
    <property type="match status" value="1"/>
</dbReference>
<accession>A0A8T1Q3T7</accession>
<feature type="region of interest" description="Disordered" evidence="5">
    <location>
        <begin position="1"/>
        <end position="36"/>
    </location>
</feature>
<keyword evidence="6" id="KW-0472">Membrane</keyword>
<evidence type="ECO:0000259" key="7">
    <source>
        <dbReference type="Pfam" id="PF00501"/>
    </source>
</evidence>
<evidence type="ECO:0000313" key="10">
    <source>
        <dbReference type="Proteomes" id="UP000811609"/>
    </source>
</evidence>
<keyword evidence="6" id="KW-1133">Transmembrane helix</keyword>
<evidence type="ECO:0000259" key="8">
    <source>
        <dbReference type="Pfam" id="PF13193"/>
    </source>
</evidence>
<dbReference type="FunFam" id="3.30.300.30:FF:000007">
    <property type="entry name" value="4-coumarate--CoA ligase 2"/>
    <property type="match status" value="1"/>
</dbReference>
<comment type="similarity">
    <text evidence="1">Belongs to the ATP-dependent AMP-binding enzyme family.</text>
</comment>
<feature type="domain" description="AMP-dependent synthetase/ligase" evidence="7">
    <location>
        <begin position="71"/>
        <end position="435"/>
    </location>
</feature>
<feature type="domain" description="AMP-binding enzyme C-terminal" evidence="8">
    <location>
        <begin position="486"/>
        <end position="561"/>
    </location>
</feature>
<dbReference type="GO" id="GO:0005524">
    <property type="term" value="F:ATP binding"/>
    <property type="evidence" value="ECO:0007669"/>
    <property type="project" value="UniProtKB-KW"/>
</dbReference>
<dbReference type="PANTHER" id="PTHR24096:SF413">
    <property type="entry name" value="PEROXISOMAL OPC-8:0-COA LIGASE 1"/>
    <property type="match status" value="1"/>
</dbReference>
<keyword evidence="6" id="KW-0812">Transmembrane</keyword>
<evidence type="ECO:0008006" key="11">
    <source>
        <dbReference type="Google" id="ProtNLM"/>
    </source>
</evidence>
<organism evidence="9 10">
    <name type="scientific">Carya illinoinensis</name>
    <name type="common">Pecan</name>
    <dbReference type="NCBI Taxonomy" id="32201"/>
    <lineage>
        <taxon>Eukaryota</taxon>
        <taxon>Viridiplantae</taxon>
        <taxon>Streptophyta</taxon>
        <taxon>Embryophyta</taxon>
        <taxon>Tracheophyta</taxon>
        <taxon>Spermatophyta</taxon>
        <taxon>Magnoliopsida</taxon>
        <taxon>eudicotyledons</taxon>
        <taxon>Gunneridae</taxon>
        <taxon>Pentapetalae</taxon>
        <taxon>rosids</taxon>
        <taxon>fabids</taxon>
        <taxon>Fagales</taxon>
        <taxon>Juglandaceae</taxon>
        <taxon>Carya</taxon>
    </lineage>
</organism>
<dbReference type="Pfam" id="PF13193">
    <property type="entry name" value="AMP-binding_C"/>
    <property type="match status" value="1"/>
</dbReference>
<keyword evidence="2" id="KW-0436">Ligase</keyword>
<feature type="compositionally biased region" description="Polar residues" evidence="5">
    <location>
        <begin position="22"/>
        <end position="36"/>
    </location>
</feature>
<evidence type="ECO:0000256" key="6">
    <source>
        <dbReference type="SAM" id="Phobius"/>
    </source>
</evidence>
<sequence length="576" mass="62856">MTRTESEQKQKQLKQRQSRSSNMAIESQPSSIDPRSGFCNSNSIFYSKREFTPHPPNPNLDVTTFISSHAHHGDIAFLDASTGRHLTFSDVWLAVDSVASSLSDMGVRKGDVILLLSPNSIFFPVVSLAVMSLGAVISTTNPINTAREIAKQIADSKPIIAFTTRQLVPKLAESSLRIVILDEHQSIPAVRNARIVATLEEMLKKQPSGDGRVRDLVNQDDTATLLYSSGTTGMSKGVVTSHRSLIAMVQIRLVRSRGNEGEHRFLCTVPMFHVYGLAGFALALLASGTTVVILPKYDMHDMLSAIEKYRITSIPVVPPILAALVNSADRILSKYDLSSLQLVSNGGAPTSKEVIEKFMERYPAVTILQAYGLTESTAVGAYTNSLEESKRHGTVGLLSPGMEAKIVNPETQDALPVNRTGELWMRGLPVMKGYFRNAEATASTLDSEGWLKTGDLCYIDDDGFIFVVDRLKELIKYKGYQVPPAELEALLATHPEISDAAVVPIPDKEVGQYPMAYVVKTAGSNLSEGAVMDFVTAQVAPYKRIRRVAFVASIPKSATGKTLRKNLMQLATTSKL</sequence>
<dbReference type="InterPro" id="IPR020845">
    <property type="entry name" value="AMP-binding_CS"/>
</dbReference>
<evidence type="ECO:0000256" key="2">
    <source>
        <dbReference type="ARBA" id="ARBA00022598"/>
    </source>
</evidence>
<dbReference type="GO" id="GO:0016405">
    <property type="term" value="F:CoA-ligase activity"/>
    <property type="evidence" value="ECO:0007669"/>
    <property type="project" value="TreeGrafter"/>
</dbReference>
<dbReference type="AlphaFoldDB" id="A0A8T1Q3T7"/>